<sequence length="244" mass="27427">MPIPILYDIPSREPLECWSLNPWKTRLALNFKKVDYKTEWVEYPDIAPLFKSFGIPPNDPDDPDFFTAYSIPTMRFDEDTYIMESKAIAKELEKRYPDPPINPSSPLVAEAQKLVGDAFMPLTPILITAVPRNLLTEKSAGWFEEDRKARMGGVSLAEKEKEKGGEKAWGKVGEPAAALAGLLKKNGGPFIGGEKVQYADFVVVGFLHMVKRIDQKAFERYVALDPAFSAIYDASKEWLARGDH</sequence>
<evidence type="ECO:0000259" key="2">
    <source>
        <dbReference type="Pfam" id="PF22041"/>
    </source>
</evidence>
<evidence type="ECO:0000313" key="4">
    <source>
        <dbReference type="Proteomes" id="UP000799750"/>
    </source>
</evidence>
<keyword evidence="4" id="KW-1185">Reference proteome</keyword>
<feature type="domain" description="Glutathione S-transferase UstS-like C-terminal" evidence="2">
    <location>
        <begin position="118"/>
        <end position="216"/>
    </location>
</feature>
<dbReference type="PANTHER" id="PTHR43968">
    <property type="match status" value="1"/>
</dbReference>
<evidence type="ECO:0000313" key="3">
    <source>
        <dbReference type="EMBL" id="KAF2495811.1"/>
    </source>
</evidence>
<dbReference type="InterPro" id="IPR036282">
    <property type="entry name" value="Glutathione-S-Trfase_C_sf"/>
</dbReference>
<dbReference type="InterPro" id="IPR050983">
    <property type="entry name" value="GST_Omega/HSP26"/>
</dbReference>
<gene>
    <name evidence="3" type="ORF">BU16DRAFT_526359</name>
</gene>
<dbReference type="GO" id="GO:0005737">
    <property type="term" value="C:cytoplasm"/>
    <property type="evidence" value="ECO:0007669"/>
    <property type="project" value="TreeGrafter"/>
</dbReference>
<dbReference type="OrthoDB" id="4951845at2759"/>
<dbReference type="Pfam" id="PF22041">
    <property type="entry name" value="GST_C_7"/>
    <property type="match status" value="1"/>
</dbReference>
<feature type="domain" description="GST N-terminal" evidence="1">
    <location>
        <begin position="18"/>
        <end position="94"/>
    </location>
</feature>
<dbReference type="CDD" id="cd03038">
    <property type="entry name" value="GST_N_etherase_LigE"/>
    <property type="match status" value="1"/>
</dbReference>
<dbReference type="InterPro" id="IPR036249">
    <property type="entry name" value="Thioredoxin-like_sf"/>
</dbReference>
<name>A0A6A6QTS5_9PEZI</name>
<dbReference type="PANTHER" id="PTHR43968:SF6">
    <property type="entry name" value="GLUTATHIONE S-TRANSFERASE OMEGA"/>
    <property type="match status" value="1"/>
</dbReference>
<dbReference type="Gene3D" id="3.40.30.10">
    <property type="entry name" value="Glutaredoxin"/>
    <property type="match status" value="1"/>
</dbReference>
<evidence type="ECO:0000259" key="1">
    <source>
        <dbReference type="Pfam" id="PF13409"/>
    </source>
</evidence>
<dbReference type="Gene3D" id="1.20.1050.10">
    <property type="match status" value="1"/>
</dbReference>
<dbReference type="InterPro" id="IPR054416">
    <property type="entry name" value="GST_UstS-like_C"/>
</dbReference>
<dbReference type="SUPFAM" id="SSF52833">
    <property type="entry name" value="Thioredoxin-like"/>
    <property type="match status" value="1"/>
</dbReference>
<reference evidence="3" key="1">
    <citation type="journal article" date="2020" name="Stud. Mycol.">
        <title>101 Dothideomycetes genomes: a test case for predicting lifestyles and emergence of pathogens.</title>
        <authorList>
            <person name="Haridas S."/>
            <person name="Albert R."/>
            <person name="Binder M."/>
            <person name="Bloem J."/>
            <person name="Labutti K."/>
            <person name="Salamov A."/>
            <person name="Andreopoulos B."/>
            <person name="Baker S."/>
            <person name="Barry K."/>
            <person name="Bills G."/>
            <person name="Bluhm B."/>
            <person name="Cannon C."/>
            <person name="Castanera R."/>
            <person name="Culley D."/>
            <person name="Daum C."/>
            <person name="Ezra D."/>
            <person name="Gonzalez J."/>
            <person name="Henrissat B."/>
            <person name="Kuo A."/>
            <person name="Liang C."/>
            <person name="Lipzen A."/>
            <person name="Lutzoni F."/>
            <person name="Magnuson J."/>
            <person name="Mondo S."/>
            <person name="Nolan M."/>
            <person name="Ohm R."/>
            <person name="Pangilinan J."/>
            <person name="Park H.-J."/>
            <person name="Ramirez L."/>
            <person name="Alfaro M."/>
            <person name="Sun H."/>
            <person name="Tritt A."/>
            <person name="Yoshinaga Y."/>
            <person name="Zwiers L.-H."/>
            <person name="Turgeon B."/>
            <person name="Goodwin S."/>
            <person name="Spatafora J."/>
            <person name="Crous P."/>
            <person name="Grigoriev I."/>
        </authorList>
    </citation>
    <scope>NUCLEOTIDE SEQUENCE</scope>
    <source>
        <strain evidence="3">CBS 269.34</strain>
    </source>
</reference>
<dbReference type="SUPFAM" id="SSF47616">
    <property type="entry name" value="GST C-terminal domain-like"/>
    <property type="match status" value="1"/>
</dbReference>
<proteinExistence type="predicted"/>
<dbReference type="EMBL" id="MU004188">
    <property type="protein sequence ID" value="KAF2495811.1"/>
    <property type="molecule type" value="Genomic_DNA"/>
</dbReference>
<dbReference type="Pfam" id="PF13409">
    <property type="entry name" value="GST_N_2"/>
    <property type="match status" value="1"/>
</dbReference>
<protein>
    <submittedName>
        <fullName evidence="3">Uncharacterized protein</fullName>
    </submittedName>
</protein>
<dbReference type="InterPro" id="IPR004045">
    <property type="entry name" value="Glutathione_S-Trfase_N"/>
</dbReference>
<dbReference type="AlphaFoldDB" id="A0A6A6QTS5"/>
<accession>A0A6A6QTS5</accession>
<dbReference type="Proteomes" id="UP000799750">
    <property type="component" value="Unassembled WGS sequence"/>
</dbReference>
<organism evidence="3 4">
    <name type="scientific">Lophium mytilinum</name>
    <dbReference type="NCBI Taxonomy" id="390894"/>
    <lineage>
        <taxon>Eukaryota</taxon>
        <taxon>Fungi</taxon>
        <taxon>Dikarya</taxon>
        <taxon>Ascomycota</taxon>
        <taxon>Pezizomycotina</taxon>
        <taxon>Dothideomycetes</taxon>
        <taxon>Pleosporomycetidae</taxon>
        <taxon>Mytilinidiales</taxon>
        <taxon>Mytilinidiaceae</taxon>
        <taxon>Lophium</taxon>
    </lineage>
</organism>